<protein>
    <submittedName>
        <fullName evidence="2">Hypothetical outer membrane protein</fullName>
    </submittedName>
</protein>
<dbReference type="SUPFAM" id="SSF56954">
    <property type="entry name" value="Outer membrane efflux proteins (OEP)"/>
    <property type="match status" value="1"/>
</dbReference>
<name>Q4FM47_PELUB</name>
<dbReference type="InterPro" id="IPR010131">
    <property type="entry name" value="MdtP/NodT-like"/>
</dbReference>
<dbReference type="Proteomes" id="UP000002528">
    <property type="component" value="Chromosome"/>
</dbReference>
<dbReference type="AlphaFoldDB" id="Q4FM47"/>
<dbReference type="eggNOG" id="COG1538">
    <property type="taxonomic scope" value="Bacteria"/>
</dbReference>
<keyword evidence="1" id="KW-0732">Signal</keyword>
<dbReference type="PROSITE" id="PS51257">
    <property type="entry name" value="PROKAR_LIPOPROTEIN"/>
    <property type="match status" value="1"/>
</dbReference>
<sequence>MYQKIIKIVLILSLSLLASCANRGPLPFSFDFLKKSADEDIEKISKIRKQNEILQKNLDIDLYTAIALAIENNKDLKVKLFETALADRQLKDVKFDMLPTMSANAGYSGSDNYQSSTSATVGNNDIAASKGSTYSTSRNRDVVDQDIGFAWNALDFGLSYIRAGQTSDRFLIAKEIEKKSANNIAKEVIRSYWNALSADKLIQKYDPLIKKVKIALSDSQKIEEMLLQKPMDALLYQKELLDIKRALITQRQTLINSKIELGTLMGLLPNQSYKLVATNQPINILDMDLKNMEKHALVSRAELLENRYQERISVAETKVGLRSLLPNFNINAAFTSSSNDYLQNKSNFEFGSSVGANLLNVFRAPSIKKMNEANTEIIKEQRLALSMAILSQVHLANIDFQMSMEEYDTAERYLKVSTKIADQVRNAQKIARFGELELIREEAGTLVAELRRDISFSKMQHSIAQVYTSVGIDITTRDTIVGGTELFAYEIKNKFSGLGKKYIAKVTEPIQKQNPVAKQFDENYKKFEFSDKTFKLEGQGSVQYSARLANDQPLPSWIDFLPTQRAFLIDSVLKGDIHEIELIVNAKNINSTVDDQFTLIVDPILKSQKDLAKIIGTTLKEKAEIVKASKIQ</sequence>
<dbReference type="PANTHER" id="PTHR30203">
    <property type="entry name" value="OUTER MEMBRANE CATION EFFLUX PROTEIN"/>
    <property type="match status" value="1"/>
</dbReference>
<evidence type="ECO:0000313" key="3">
    <source>
        <dbReference type="Proteomes" id="UP000002528"/>
    </source>
</evidence>
<gene>
    <name evidence="2" type="ordered locus">SAR11_0929</name>
</gene>
<dbReference type="STRING" id="335992.SAR11_0929"/>
<evidence type="ECO:0000313" key="2">
    <source>
        <dbReference type="EMBL" id="AAZ21742.1"/>
    </source>
</evidence>
<feature type="signal peptide" evidence="1">
    <location>
        <begin position="1"/>
        <end position="23"/>
    </location>
</feature>
<keyword evidence="3" id="KW-1185">Reference proteome</keyword>
<accession>Q4FM47</accession>
<dbReference type="Gene3D" id="2.60.40.10">
    <property type="entry name" value="Immunoglobulins"/>
    <property type="match status" value="1"/>
</dbReference>
<dbReference type="EMBL" id="CP000084">
    <property type="protein sequence ID" value="AAZ21742.1"/>
    <property type="molecule type" value="Genomic_DNA"/>
</dbReference>
<dbReference type="GO" id="GO:0015562">
    <property type="term" value="F:efflux transmembrane transporter activity"/>
    <property type="evidence" value="ECO:0007669"/>
    <property type="project" value="InterPro"/>
</dbReference>
<feature type="chain" id="PRO_5004238596" evidence="1">
    <location>
        <begin position="24"/>
        <end position="632"/>
    </location>
</feature>
<dbReference type="KEGG" id="pub:SAR11_0929"/>
<dbReference type="Gene3D" id="1.20.1600.10">
    <property type="entry name" value="Outer membrane efflux proteins (OEP)"/>
    <property type="match status" value="1"/>
</dbReference>
<dbReference type="HOGENOM" id="CLU_023283_0_0_5"/>
<proteinExistence type="predicted"/>
<dbReference type="PANTHER" id="PTHR30203:SF30">
    <property type="entry name" value="OUTER MEMBRANE PROTEIN-RELATED"/>
    <property type="match status" value="1"/>
</dbReference>
<dbReference type="InterPro" id="IPR013783">
    <property type="entry name" value="Ig-like_fold"/>
</dbReference>
<organism evidence="2 3">
    <name type="scientific">Pelagibacter ubique (strain HTCC1062)</name>
    <dbReference type="NCBI Taxonomy" id="335992"/>
    <lineage>
        <taxon>Bacteria</taxon>
        <taxon>Pseudomonadati</taxon>
        <taxon>Pseudomonadota</taxon>
        <taxon>Alphaproteobacteria</taxon>
        <taxon>Candidatus Pelagibacterales</taxon>
        <taxon>Candidatus Pelagibacteraceae</taxon>
        <taxon>Candidatus Pelagibacter</taxon>
    </lineage>
</organism>
<reference evidence="2 3" key="1">
    <citation type="journal article" date="2005" name="Science">
        <title>Genome streamlining in a cosmopolitan oceanic bacterium.</title>
        <authorList>
            <person name="Giovannoni S.J."/>
            <person name="Tripp H.J."/>
            <person name="Givan S."/>
            <person name="Podar M."/>
            <person name="Vergin K.L."/>
            <person name="Baptista D."/>
            <person name="Bibbs L."/>
            <person name="Eads J."/>
            <person name="Richardson T.H."/>
            <person name="Noordewier M."/>
            <person name="Rappe M.S."/>
            <person name="Short J.M."/>
            <person name="Carrington J.C."/>
            <person name="Mathur E.J."/>
        </authorList>
    </citation>
    <scope>NUCLEOTIDE SEQUENCE [LARGE SCALE GENOMIC DNA]</scope>
    <source>
        <strain evidence="2 3">HTCC1062</strain>
    </source>
</reference>
<evidence type="ECO:0000256" key="1">
    <source>
        <dbReference type="SAM" id="SignalP"/>
    </source>
</evidence>